<dbReference type="Proteomes" id="UP000430232">
    <property type="component" value="Unassembled WGS sequence"/>
</dbReference>
<dbReference type="EMBL" id="VZOJ01000080">
    <property type="protein sequence ID" value="KAB0635679.1"/>
    <property type="molecule type" value="Genomic_DNA"/>
</dbReference>
<keyword evidence="1" id="KW-1133">Transmembrane helix</keyword>
<feature type="transmembrane region" description="Helical" evidence="1">
    <location>
        <begin position="158"/>
        <end position="180"/>
    </location>
</feature>
<keyword evidence="1" id="KW-0472">Membrane</keyword>
<evidence type="ECO:0000313" key="2">
    <source>
        <dbReference type="EMBL" id="KAB0635679.1"/>
    </source>
</evidence>
<dbReference type="PANTHER" id="PTHR34980">
    <property type="entry name" value="INNER MEMBRANE PROTEIN-RELATED-RELATED"/>
    <property type="match status" value="1"/>
</dbReference>
<keyword evidence="3" id="KW-1185">Reference proteome</keyword>
<protein>
    <submittedName>
        <fullName evidence="2">DUF805 domain-containing protein</fullName>
    </submittedName>
</protein>
<dbReference type="PANTHER" id="PTHR34980:SF2">
    <property type="entry name" value="INNER MEMBRANE PROTEIN YHAH-RELATED"/>
    <property type="match status" value="1"/>
</dbReference>
<name>A0A6H9T7X8_9BURK</name>
<accession>A0A6H9T7X8</accession>
<sequence>MSSRAPMVKPALPISSAPIPYPTSNSTGTQNPYLCSAMADSLRPRQWRNTIARPESSSDSIQSAKSEMTMKTALHAWLNGYRRMLSFRGRERRRDFLCFLLGHYPLFYLLITLSKWSHNRLSADPTLTSLLLFMAGLASLCATLAYNVRRLHHSNRSGLLCIGYFLFAAPIVILVSLWLAPRNTDNRYGPDPRRAA</sequence>
<proteinExistence type="predicted"/>
<keyword evidence="1" id="KW-0812">Transmembrane</keyword>
<reference evidence="2 3" key="1">
    <citation type="submission" date="2019-09" db="EMBL/GenBank/DDBJ databases">
        <title>Draft genome sequences of 48 bacterial type strains from the CCUG.</title>
        <authorList>
            <person name="Tunovic T."/>
            <person name="Pineiro-Iglesias B."/>
            <person name="Unosson C."/>
            <person name="Inganas E."/>
            <person name="Ohlen M."/>
            <person name="Cardew S."/>
            <person name="Jensie-Markopoulos S."/>
            <person name="Salva-Serra F."/>
            <person name="Jaen-Luchoro D."/>
            <person name="Karlsson R."/>
            <person name="Svensson-Stadler L."/>
            <person name="Chun J."/>
            <person name="Moore E."/>
        </authorList>
    </citation>
    <scope>NUCLEOTIDE SEQUENCE [LARGE SCALE GENOMIC DNA]</scope>
    <source>
        <strain evidence="2 3">CCUG 54555</strain>
    </source>
</reference>
<dbReference type="Pfam" id="PF05656">
    <property type="entry name" value="DUF805"/>
    <property type="match status" value="1"/>
</dbReference>
<organism evidence="2 3">
    <name type="scientific">Burkholderia latens</name>
    <dbReference type="NCBI Taxonomy" id="488446"/>
    <lineage>
        <taxon>Bacteria</taxon>
        <taxon>Pseudomonadati</taxon>
        <taxon>Pseudomonadota</taxon>
        <taxon>Betaproteobacteria</taxon>
        <taxon>Burkholderiales</taxon>
        <taxon>Burkholderiaceae</taxon>
        <taxon>Burkholderia</taxon>
        <taxon>Burkholderia cepacia complex</taxon>
    </lineage>
</organism>
<feature type="transmembrane region" description="Helical" evidence="1">
    <location>
        <begin position="126"/>
        <end position="146"/>
    </location>
</feature>
<comment type="caution">
    <text evidence="2">The sequence shown here is derived from an EMBL/GenBank/DDBJ whole genome shotgun (WGS) entry which is preliminary data.</text>
</comment>
<evidence type="ECO:0000313" key="3">
    <source>
        <dbReference type="Proteomes" id="UP000430232"/>
    </source>
</evidence>
<dbReference type="AlphaFoldDB" id="A0A6H9T7X8"/>
<dbReference type="OrthoDB" id="9812349at2"/>
<gene>
    <name evidence="2" type="ORF">F7R21_23960</name>
</gene>
<dbReference type="InterPro" id="IPR008523">
    <property type="entry name" value="DUF805"/>
</dbReference>
<dbReference type="GO" id="GO:0005886">
    <property type="term" value="C:plasma membrane"/>
    <property type="evidence" value="ECO:0007669"/>
    <property type="project" value="TreeGrafter"/>
</dbReference>
<evidence type="ECO:0000256" key="1">
    <source>
        <dbReference type="SAM" id="Phobius"/>
    </source>
</evidence>
<feature type="transmembrane region" description="Helical" evidence="1">
    <location>
        <begin position="96"/>
        <end position="114"/>
    </location>
</feature>